<dbReference type="CDD" id="cd22308">
    <property type="entry name" value="Af1548-like"/>
    <property type="match status" value="1"/>
</dbReference>
<organism evidence="5 6">
    <name type="scientific">Lacinutrix iliipiscaria</name>
    <dbReference type="NCBI Taxonomy" id="1230532"/>
    <lineage>
        <taxon>Bacteria</taxon>
        <taxon>Pseudomonadati</taxon>
        <taxon>Bacteroidota</taxon>
        <taxon>Flavobacteriia</taxon>
        <taxon>Flavobacteriales</taxon>
        <taxon>Flavobacteriaceae</taxon>
        <taxon>Lacinutrix</taxon>
    </lineage>
</organism>
<dbReference type="Proteomes" id="UP001597533">
    <property type="component" value="Unassembled WGS sequence"/>
</dbReference>
<evidence type="ECO:0000256" key="3">
    <source>
        <dbReference type="PROSITE-ProRule" id="PRU00492"/>
    </source>
</evidence>
<feature type="domain" description="ATP-cone" evidence="4">
    <location>
        <begin position="5"/>
        <end position="86"/>
    </location>
</feature>
<gene>
    <name evidence="5" type="ORF">ACFS5M_08220</name>
</gene>
<evidence type="ECO:0000256" key="1">
    <source>
        <dbReference type="ARBA" id="ARBA00022741"/>
    </source>
</evidence>
<dbReference type="Gene3D" id="3.40.1350.10">
    <property type="match status" value="1"/>
</dbReference>
<accession>A0ABW5WN24</accession>
<reference evidence="6" key="1">
    <citation type="journal article" date="2019" name="Int. J. Syst. Evol. Microbiol.">
        <title>The Global Catalogue of Microorganisms (GCM) 10K type strain sequencing project: providing services to taxonomists for standard genome sequencing and annotation.</title>
        <authorList>
            <consortium name="The Broad Institute Genomics Platform"/>
            <consortium name="The Broad Institute Genome Sequencing Center for Infectious Disease"/>
            <person name="Wu L."/>
            <person name="Ma J."/>
        </authorList>
    </citation>
    <scope>NUCLEOTIDE SEQUENCE [LARGE SCALE GENOMIC DNA]</scope>
    <source>
        <strain evidence="6">KCTC 32141</strain>
    </source>
</reference>
<evidence type="ECO:0000256" key="2">
    <source>
        <dbReference type="ARBA" id="ARBA00022840"/>
    </source>
</evidence>
<name>A0ABW5WN24_9FLAO</name>
<dbReference type="EMBL" id="JBHUOV010000002">
    <property type="protein sequence ID" value="MFD2823651.1"/>
    <property type="molecule type" value="Genomic_DNA"/>
</dbReference>
<evidence type="ECO:0000313" key="6">
    <source>
        <dbReference type="Proteomes" id="UP001597533"/>
    </source>
</evidence>
<dbReference type="RefSeq" id="WP_183487759.1">
    <property type="nucleotide sequence ID" value="NZ_JBHUOV010000002.1"/>
</dbReference>
<evidence type="ECO:0000313" key="5">
    <source>
        <dbReference type="EMBL" id="MFD2823651.1"/>
    </source>
</evidence>
<dbReference type="InterPro" id="IPR005144">
    <property type="entry name" value="ATP-cone_dom"/>
</dbReference>
<keyword evidence="1 3" id="KW-0547">Nucleotide-binding</keyword>
<dbReference type="Pfam" id="PF03477">
    <property type="entry name" value="ATP-cone"/>
    <property type="match status" value="1"/>
</dbReference>
<keyword evidence="2 3" id="KW-0067">ATP-binding</keyword>
<proteinExistence type="predicted"/>
<dbReference type="PROSITE" id="PS51161">
    <property type="entry name" value="ATP_CONE"/>
    <property type="match status" value="1"/>
</dbReference>
<dbReference type="InterPro" id="IPR011856">
    <property type="entry name" value="tRNA_endonuc-like_dom_sf"/>
</dbReference>
<protein>
    <submittedName>
        <fullName evidence="5">ATP cone domain-containing protein</fullName>
    </submittedName>
</protein>
<sequence>MNKKINIVKYSGEVEAFNIDKLVRSLRHSKANEEVVSQIAKEVLNTLKDGMTTKEIYKIAYEMLKRKSKSSSARYKLKKAIMELGPTGYPFEKFVGKILEHEGYFDVNVGVIMQGHCVTHEVDVTALKENEHYLIECKFHSVQGRFCNVKIPLYINSRFKDLERQWLKQKEHSLKLHKGWVYTNTRLSSDAIQYGKCAGLGLVSWDYPADNNLKGRIDSSRLHPITCLTSLTKKEKQNLLNSGIVLCKELCEKPSILEIEGINELKRKSILKEANELCNT</sequence>
<keyword evidence="6" id="KW-1185">Reference proteome</keyword>
<dbReference type="SUPFAM" id="SSF52980">
    <property type="entry name" value="Restriction endonuclease-like"/>
    <property type="match status" value="1"/>
</dbReference>
<dbReference type="InterPro" id="IPR011335">
    <property type="entry name" value="Restrct_endonuc-II-like"/>
</dbReference>
<evidence type="ECO:0000259" key="4">
    <source>
        <dbReference type="PROSITE" id="PS51161"/>
    </source>
</evidence>
<comment type="caution">
    <text evidence="5">The sequence shown here is derived from an EMBL/GenBank/DDBJ whole genome shotgun (WGS) entry which is preliminary data.</text>
</comment>